<dbReference type="Proteomes" id="UP000250416">
    <property type="component" value="Unassembled WGS sequence"/>
</dbReference>
<proteinExistence type="predicted"/>
<sequence length="155" mass="16497">MAARFGAVGNRNRRRCNGWHVDSITTVTGMQVRDLTGAPPDYCVAIAQGHNALRADASGCTSIRAAGAARASFLPSTSWTDGGPIVERLPFAAFEREGGRGAWRAVLHRAVPAAGERCTFNQSGPTLRVAAMRTLVAPRSATTCRISTCRGRAER</sequence>
<gene>
    <name evidence="1" type="ORF">NCTC10661_00128</name>
</gene>
<dbReference type="InterPro" id="IPR019701">
    <property type="entry name" value="Phage_P22_NinX"/>
</dbReference>
<comment type="caution">
    <text evidence="1">The sequence shown here is derived from an EMBL/GenBank/DDBJ whole genome shotgun (WGS) entry which is preliminary data.</text>
</comment>
<reference evidence="1 2" key="1">
    <citation type="submission" date="2018-06" db="EMBL/GenBank/DDBJ databases">
        <authorList>
            <consortium name="Pathogen Informatics"/>
            <person name="Doyle S."/>
        </authorList>
    </citation>
    <scope>NUCLEOTIDE SEQUENCE [LARGE SCALE GENOMIC DNA]</scope>
    <source>
        <strain evidence="1 2">NCTC10661</strain>
    </source>
</reference>
<dbReference type="AlphaFoldDB" id="A0AAE8N985"/>
<organism evidence="1 2">
    <name type="scientific">Burkholderia cepacia</name>
    <name type="common">Pseudomonas cepacia</name>
    <dbReference type="NCBI Taxonomy" id="292"/>
    <lineage>
        <taxon>Bacteria</taxon>
        <taxon>Pseudomonadati</taxon>
        <taxon>Pseudomonadota</taxon>
        <taxon>Betaproteobacteria</taxon>
        <taxon>Burkholderiales</taxon>
        <taxon>Burkholderiaceae</taxon>
        <taxon>Burkholderia</taxon>
        <taxon>Burkholderia cepacia complex</taxon>
    </lineage>
</organism>
<evidence type="ECO:0000313" key="2">
    <source>
        <dbReference type="Proteomes" id="UP000250416"/>
    </source>
</evidence>
<evidence type="ECO:0000313" key="1">
    <source>
        <dbReference type="EMBL" id="SPV11534.1"/>
    </source>
</evidence>
<dbReference type="Pfam" id="PF10765">
    <property type="entry name" value="Phage_P22_NinX"/>
    <property type="match status" value="1"/>
</dbReference>
<protein>
    <submittedName>
        <fullName evidence="1">Uncharacterized protein</fullName>
    </submittedName>
</protein>
<name>A0AAE8N985_BURCE</name>
<dbReference type="EMBL" id="UARD01000001">
    <property type="protein sequence ID" value="SPV11534.1"/>
    <property type="molecule type" value="Genomic_DNA"/>
</dbReference>
<accession>A0AAE8N985</accession>